<dbReference type="RefSeq" id="XP_007716695.1">
    <property type="nucleotide sequence ID" value="XM_007718505.1"/>
</dbReference>
<evidence type="ECO:0000313" key="2">
    <source>
        <dbReference type="EMBL" id="EUC28991.1"/>
    </source>
</evidence>
<organism evidence="2 3">
    <name type="scientific">Cochliobolus carbonum (strain 26-R-13)</name>
    <name type="common">Maize leaf spot fungus</name>
    <name type="synonym">Bipolaris zeicola</name>
    <dbReference type="NCBI Taxonomy" id="930089"/>
    <lineage>
        <taxon>Eukaryota</taxon>
        <taxon>Fungi</taxon>
        <taxon>Dikarya</taxon>
        <taxon>Ascomycota</taxon>
        <taxon>Pezizomycotina</taxon>
        <taxon>Dothideomycetes</taxon>
        <taxon>Pleosporomycetidae</taxon>
        <taxon>Pleosporales</taxon>
        <taxon>Pleosporineae</taxon>
        <taxon>Pleosporaceae</taxon>
        <taxon>Bipolaris</taxon>
    </lineage>
</organism>
<proteinExistence type="predicted"/>
<evidence type="ECO:0000313" key="3">
    <source>
        <dbReference type="Proteomes" id="UP000053841"/>
    </source>
</evidence>
<accession>W6YCV0</accession>
<dbReference type="Proteomes" id="UP000053841">
    <property type="component" value="Unassembled WGS sequence"/>
</dbReference>
<reference evidence="2 3" key="1">
    <citation type="journal article" date="2013" name="PLoS Genet.">
        <title>Comparative genome structure, secondary metabolite, and effector coding capacity across Cochliobolus pathogens.</title>
        <authorList>
            <person name="Condon B.J."/>
            <person name="Leng Y."/>
            <person name="Wu D."/>
            <person name="Bushley K.E."/>
            <person name="Ohm R.A."/>
            <person name="Otillar R."/>
            <person name="Martin J."/>
            <person name="Schackwitz W."/>
            <person name="Grimwood J."/>
            <person name="MohdZainudin N."/>
            <person name="Xue C."/>
            <person name="Wang R."/>
            <person name="Manning V.A."/>
            <person name="Dhillon B."/>
            <person name="Tu Z.J."/>
            <person name="Steffenson B.J."/>
            <person name="Salamov A."/>
            <person name="Sun H."/>
            <person name="Lowry S."/>
            <person name="LaButti K."/>
            <person name="Han J."/>
            <person name="Copeland A."/>
            <person name="Lindquist E."/>
            <person name="Barry K."/>
            <person name="Schmutz J."/>
            <person name="Baker S.E."/>
            <person name="Ciuffetti L.M."/>
            <person name="Grigoriev I.V."/>
            <person name="Zhong S."/>
            <person name="Turgeon B.G."/>
        </authorList>
    </citation>
    <scope>NUCLEOTIDE SEQUENCE [LARGE SCALE GENOMIC DNA]</scope>
    <source>
        <strain evidence="2 3">26-R-13</strain>
    </source>
</reference>
<protein>
    <submittedName>
        <fullName evidence="2">Uncharacterized protein</fullName>
    </submittedName>
</protein>
<evidence type="ECO:0000256" key="1">
    <source>
        <dbReference type="SAM" id="MobiDB-lite"/>
    </source>
</evidence>
<dbReference type="EMBL" id="KI964774">
    <property type="protein sequence ID" value="EUC28991.1"/>
    <property type="molecule type" value="Genomic_DNA"/>
</dbReference>
<feature type="region of interest" description="Disordered" evidence="1">
    <location>
        <begin position="275"/>
        <end position="327"/>
    </location>
</feature>
<dbReference type="OrthoDB" id="3693202at2759"/>
<dbReference type="GeneID" id="19143609"/>
<dbReference type="AlphaFoldDB" id="W6YCV0"/>
<dbReference type="KEGG" id="bze:COCCADRAFT_107718"/>
<dbReference type="HOGENOM" id="CLU_073359_0_0_1"/>
<sequence>MDQLREYIGMGDCNRITIMENAVMVHWQLLTSDMDPNMIVSRYMLHLCSLGSFPPFFLVSSAASQHANESATGSEGTNDRVASYAPTVPLGGSIESKEQATKEKRIRERFPVLLATEFTRIYSEFWKNPAAAVPFGTDAPDCKGPYLHLVDIKVHKSGPVQSVYEVEQLDDEMLDYHLMDADMDNADMEDEERLSYLVSFLCRSNCGYACCKDDGDDFDDIDKIEKLVDAPPPRILLWKDEENHPTVCPLCLKVLFLKENDSRVIRIPDSQTAIHGTNASNRASADHGDGHSIPSHEDRSSYSRSGCLTSSDEHRDSDSSEDSAPSL</sequence>
<gene>
    <name evidence="2" type="ORF">COCCADRAFT_107718</name>
</gene>
<name>W6YCV0_COCC2</name>
<feature type="compositionally biased region" description="Basic and acidic residues" evidence="1">
    <location>
        <begin position="284"/>
        <end position="301"/>
    </location>
</feature>
<keyword evidence="3" id="KW-1185">Reference proteome</keyword>